<sequence>MHILTAATTLAFSHALVVAAQDNRPASPTPSPGFDTTPTPCYICDKPGASSLMYITFPHEGVDDCGTTSNKANAFILAILNIPTSRVCFTFSALFEDLSGTYLAPDEPCPEDSPDCGVNYTLHRTIEDMHFPRTAMIYNQIYYQQRTGEGEEGIGQLTLMTYPLFDCTHQNTSTPWHGWNCNSEGACDGVGDGTLNSFSIEPTPQEFRSNGICLVAAEEGAAAR</sequence>
<dbReference type="EMBL" id="CP099426">
    <property type="protein sequence ID" value="USW57195.1"/>
    <property type="molecule type" value="Genomic_DNA"/>
</dbReference>
<protein>
    <submittedName>
        <fullName evidence="2">Uncharacterized protein</fullName>
    </submittedName>
</protein>
<reference evidence="2" key="1">
    <citation type="submission" date="2022-06" db="EMBL/GenBank/DDBJ databases">
        <title>Complete genome sequences of two strains of the flax pathogen Septoria linicola.</title>
        <authorList>
            <person name="Lapalu N."/>
            <person name="Simon A."/>
            <person name="Demenou B."/>
            <person name="Paumier D."/>
            <person name="Guillot M.-P."/>
            <person name="Gout L."/>
            <person name="Valade R."/>
        </authorList>
    </citation>
    <scope>NUCLEOTIDE SEQUENCE</scope>
    <source>
        <strain evidence="2">SE15195</strain>
    </source>
</reference>
<evidence type="ECO:0000256" key="1">
    <source>
        <dbReference type="SAM" id="SignalP"/>
    </source>
</evidence>
<accession>A0A9Q9ENM4</accession>
<name>A0A9Q9ENM4_9PEZI</name>
<keyword evidence="1" id="KW-0732">Signal</keyword>
<dbReference type="AlphaFoldDB" id="A0A9Q9ENM4"/>
<keyword evidence="3" id="KW-1185">Reference proteome</keyword>
<proteinExistence type="predicted"/>
<evidence type="ECO:0000313" key="2">
    <source>
        <dbReference type="EMBL" id="USW57195.1"/>
    </source>
</evidence>
<organism evidence="2 3">
    <name type="scientific">Septoria linicola</name>
    <dbReference type="NCBI Taxonomy" id="215465"/>
    <lineage>
        <taxon>Eukaryota</taxon>
        <taxon>Fungi</taxon>
        <taxon>Dikarya</taxon>
        <taxon>Ascomycota</taxon>
        <taxon>Pezizomycotina</taxon>
        <taxon>Dothideomycetes</taxon>
        <taxon>Dothideomycetidae</taxon>
        <taxon>Mycosphaerellales</taxon>
        <taxon>Mycosphaerellaceae</taxon>
        <taxon>Septoria</taxon>
    </lineage>
</organism>
<feature type="chain" id="PRO_5040158254" evidence="1">
    <location>
        <begin position="20"/>
        <end position="224"/>
    </location>
</feature>
<gene>
    <name evidence="2" type="ORF">Slin15195_G105140</name>
</gene>
<evidence type="ECO:0000313" key="3">
    <source>
        <dbReference type="Proteomes" id="UP001056384"/>
    </source>
</evidence>
<feature type="signal peptide" evidence="1">
    <location>
        <begin position="1"/>
        <end position="19"/>
    </location>
</feature>
<dbReference type="Proteomes" id="UP001056384">
    <property type="component" value="Chromosome 9"/>
</dbReference>